<feature type="chain" id="PRO_5021224865" evidence="8">
    <location>
        <begin position="23"/>
        <end position="163"/>
    </location>
</feature>
<dbReference type="InterPro" id="IPR038063">
    <property type="entry name" value="Transpep_catalytic_dom"/>
</dbReference>
<comment type="pathway">
    <text evidence="1 7">Cell wall biogenesis; peptidoglycan biosynthesis.</text>
</comment>
<organism evidence="10 11">
    <name type="scientific">Leptospira jelokensis</name>
    <dbReference type="NCBI Taxonomy" id="2484931"/>
    <lineage>
        <taxon>Bacteria</taxon>
        <taxon>Pseudomonadati</taxon>
        <taxon>Spirochaetota</taxon>
        <taxon>Spirochaetia</taxon>
        <taxon>Leptospirales</taxon>
        <taxon>Leptospiraceae</taxon>
        <taxon>Leptospira</taxon>
    </lineage>
</organism>
<dbReference type="UniPathway" id="UPA00219"/>
<dbReference type="GO" id="GO:0004180">
    <property type="term" value="F:carboxypeptidase activity"/>
    <property type="evidence" value="ECO:0007669"/>
    <property type="project" value="UniProtKB-ARBA"/>
</dbReference>
<dbReference type="Gene3D" id="2.40.440.10">
    <property type="entry name" value="L,D-transpeptidase catalytic domain-like"/>
    <property type="match status" value="1"/>
</dbReference>
<evidence type="ECO:0000256" key="1">
    <source>
        <dbReference type="ARBA" id="ARBA00004752"/>
    </source>
</evidence>
<evidence type="ECO:0000256" key="4">
    <source>
        <dbReference type="ARBA" id="ARBA00022960"/>
    </source>
</evidence>
<dbReference type="PANTHER" id="PTHR36699:SF1">
    <property type="entry name" value="L,D-TRANSPEPTIDASE YAFK-RELATED"/>
    <property type="match status" value="1"/>
</dbReference>
<feature type="active site" description="Nucleophile" evidence="7">
    <location>
        <position position="138"/>
    </location>
</feature>
<dbReference type="InterPro" id="IPR005490">
    <property type="entry name" value="LD_TPept_cat_dom"/>
</dbReference>
<evidence type="ECO:0000313" key="10">
    <source>
        <dbReference type="EMBL" id="TGL65286.1"/>
    </source>
</evidence>
<evidence type="ECO:0000256" key="3">
    <source>
        <dbReference type="ARBA" id="ARBA00022679"/>
    </source>
</evidence>
<keyword evidence="3" id="KW-0808">Transferase</keyword>
<feature type="active site" description="Proton donor/acceptor" evidence="7">
    <location>
        <position position="116"/>
    </location>
</feature>
<evidence type="ECO:0000256" key="5">
    <source>
        <dbReference type="ARBA" id="ARBA00022984"/>
    </source>
</evidence>
<evidence type="ECO:0000256" key="6">
    <source>
        <dbReference type="ARBA" id="ARBA00023316"/>
    </source>
</evidence>
<evidence type="ECO:0000256" key="2">
    <source>
        <dbReference type="ARBA" id="ARBA00005992"/>
    </source>
</evidence>
<dbReference type="GO" id="GO:0008360">
    <property type="term" value="P:regulation of cell shape"/>
    <property type="evidence" value="ECO:0007669"/>
    <property type="project" value="UniProtKB-UniRule"/>
</dbReference>
<dbReference type="GO" id="GO:0016740">
    <property type="term" value="F:transferase activity"/>
    <property type="evidence" value="ECO:0007669"/>
    <property type="project" value="UniProtKB-KW"/>
</dbReference>
<dbReference type="Pfam" id="PF03734">
    <property type="entry name" value="YkuD"/>
    <property type="match status" value="1"/>
</dbReference>
<dbReference type="Proteomes" id="UP000297567">
    <property type="component" value="Unassembled WGS sequence"/>
</dbReference>
<keyword evidence="6 7" id="KW-0961">Cell wall biogenesis/degradation</keyword>
<evidence type="ECO:0000256" key="8">
    <source>
        <dbReference type="SAM" id="SignalP"/>
    </source>
</evidence>
<comment type="caution">
    <text evidence="10">The sequence shown here is derived from an EMBL/GenBank/DDBJ whole genome shotgun (WGS) entry which is preliminary data.</text>
</comment>
<gene>
    <name evidence="10" type="ORF">EHQ62_11960</name>
</gene>
<dbReference type="EMBL" id="RQGH01000026">
    <property type="protein sequence ID" value="TGL65286.1"/>
    <property type="molecule type" value="Genomic_DNA"/>
</dbReference>
<dbReference type="CDD" id="cd16913">
    <property type="entry name" value="YkuD_like"/>
    <property type="match status" value="1"/>
</dbReference>
<proteinExistence type="inferred from homology"/>
<comment type="similarity">
    <text evidence="2">Belongs to the YkuD family.</text>
</comment>
<keyword evidence="4 7" id="KW-0133">Cell shape</keyword>
<dbReference type="SUPFAM" id="SSF141523">
    <property type="entry name" value="L,D-transpeptidase catalytic domain-like"/>
    <property type="match status" value="1"/>
</dbReference>
<evidence type="ECO:0000313" key="11">
    <source>
        <dbReference type="Proteomes" id="UP000297567"/>
    </source>
</evidence>
<evidence type="ECO:0000256" key="7">
    <source>
        <dbReference type="PROSITE-ProRule" id="PRU01373"/>
    </source>
</evidence>
<feature type="domain" description="L,D-TPase catalytic" evidence="9">
    <location>
        <begin position="26"/>
        <end position="162"/>
    </location>
</feature>
<dbReference type="GO" id="GO:0009252">
    <property type="term" value="P:peptidoglycan biosynthetic process"/>
    <property type="evidence" value="ECO:0007669"/>
    <property type="project" value="UniProtKB-UniPathway"/>
</dbReference>
<name>A0A4Z1A0Q4_9LEPT</name>
<dbReference type="RefSeq" id="WP_135643079.1">
    <property type="nucleotide sequence ID" value="NZ_RQGH01000026.1"/>
</dbReference>
<dbReference type="PANTHER" id="PTHR36699">
    <property type="entry name" value="LD-TRANSPEPTIDASE"/>
    <property type="match status" value="1"/>
</dbReference>
<reference evidence="10" key="1">
    <citation type="journal article" date="2019" name="PLoS Negl. Trop. Dis.">
        <title>Revisiting the worldwide diversity of Leptospira species in the environment.</title>
        <authorList>
            <person name="Vincent A.T."/>
            <person name="Schiettekatte O."/>
            <person name="Bourhy P."/>
            <person name="Veyrier F.J."/>
            <person name="Picardeau M."/>
        </authorList>
    </citation>
    <scope>NUCLEOTIDE SEQUENCE [LARGE SCALE GENOMIC DNA]</scope>
    <source>
        <strain evidence="10">201702451</strain>
    </source>
</reference>
<protein>
    <submittedName>
        <fullName evidence="10">Peptidase</fullName>
    </submittedName>
</protein>
<dbReference type="AlphaFoldDB" id="A0A4Z1A0Q4"/>
<feature type="signal peptide" evidence="8">
    <location>
        <begin position="1"/>
        <end position="22"/>
    </location>
</feature>
<keyword evidence="8" id="KW-0732">Signal</keyword>
<dbReference type="GO" id="GO:0071555">
    <property type="term" value="P:cell wall organization"/>
    <property type="evidence" value="ECO:0007669"/>
    <property type="project" value="UniProtKB-UniRule"/>
</dbReference>
<dbReference type="PROSITE" id="PS52029">
    <property type="entry name" value="LD_TPASE"/>
    <property type="match status" value="1"/>
</dbReference>
<sequence length="163" mass="18566">MFRNPFIPLLMFCVLWVGSLDADTDTTVNVKKSEKILTVIKSGKTILTIPISLGFEPKGAKNEEGDGKTPEGKYTIDYQIPEWAYYKALHISYPNKSQLEEAKKRKVKVGGGILIHGMKKHWNWFGHLHTYFNWTHGCIAVTNEEMDRLFQMVPIGSVIIIEP</sequence>
<evidence type="ECO:0000259" key="9">
    <source>
        <dbReference type="PROSITE" id="PS52029"/>
    </source>
</evidence>
<keyword evidence="5 7" id="KW-0573">Peptidoglycan synthesis</keyword>
<accession>A0A4Z1A0Q4</accession>
<keyword evidence="11" id="KW-1185">Reference proteome</keyword>